<feature type="binding site" evidence="8">
    <location>
        <position position="84"/>
    </location>
    <ligand>
        <name>tRNA</name>
        <dbReference type="ChEBI" id="CHEBI:17843"/>
    </ligand>
</feature>
<reference evidence="9 10" key="1">
    <citation type="journal article" date="2008" name="J. Bacteriol.">
        <title>Complete genome sequence of the soil actinomycete Kocuria rhizophila.</title>
        <authorList>
            <person name="Takarada H."/>
            <person name="Sekine M."/>
            <person name="Kosugi H."/>
            <person name="Matsuo Y."/>
            <person name="Fujisawa T."/>
            <person name="Omata S."/>
            <person name="Kishi E."/>
            <person name="Shimizu A."/>
            <person name="Tsukatani N."/>
            <person name="Tanikawa S."/>
            <person name="Fujita N."/>
            <person name="Harayama S."/>
        </authorList>
    </citation>
    <scope>NUCLEOTIDE SEQUENCE [LARGE SCALE GENOMIC DNA]</scope>
    <source>
        <strain evidence="10">ATCC 9341 / DSM 348 / NBRC 103217 / DC2201</strain>
    </source>
</reference>
<evidence type="ECO:0000313" key="10">
    <source>
        <dbReference type="Proteomes" id="UP000008838"/>
    </source>
</evidence>
<comment type="function">
    <text evidence="8">Catalyzes the release of premature peptidyl moieties from peptidyl-tRNA molecules trapped in stalled 50S ribosomal subunits, and thus maintains levels of free tRNAs and 50S ribosomes.</text>
</comment>
<dbReference type="eggNOG" id="COG0193">
    <property type="taxonomic scope" value="Bacteria"/>
</dbReference>
<protein>
    <recommendedName>
        <fullName evidence="7 8">Peptidyl-tRNA hydrolase</fullName>
        <shortName evidence="8">Pth</shortName>
        <ecNumber evidence="1 8">3.1.1.29</ecNumber>
    </recommendedName>
</protein>
<dbReference type="GO" id="GO:0005737">
    <property type="term" value="C:cytoplasm"/>
    <property type="evidence" value="ECO:0007669"/>
    <property type="project" value="UniProtKB-SubCell"/>
</dbReference>
<dbReference type="KEGG" id="krh:KRH_17190"/>
<comment type="similarity">
    <text evidence="5 8">Belongs to the PTH family.</text>
</comment>
<dbReference type="STRING" id="378753.KRH_17190"/>
<feature type="site" description="Discriminates between blocked and unblocked aminoacyl-tRNA" evidence="8">
    <location>
        <position position="25"/>
    </location>
</feature>
<dbReference type="InterPro" id="IPR018171">
    <property type="entry name" value="Pept_tRNA_hydro_CS"/>
</dbReference>
<dbReference type="InterPro" id="IPR001328">
    <property type="entry name" value="Pept_tRNA_hydro"/>
</dbReference>
<accession>B2GLJ2</accession>
<dbReference type="AlphaFoldDB" id="B2GLJ2"/>
<dbReference type="PANTHER" id="PTHR17224">
    <property type="entry name" value="PEPTIDYL-TRNA HYDROLASE"/>
    <property type="match status" value="1"/>
</dbReference>
<dbReference type="FunFam" id="3.40.50.1470:FF:000001">
    <property type="entry name" value="Peptidyl-tRNA hydrolase"/>
    <property type="match status" value="1"/>
</dbReference>
<dbReference type="PANTHER" id="PTHR17224:SF1">
    <property type="entry name" value="PEPTIDYL-TRNA HYDROLASE"/>
    <property type="match status" value="1"/>
</dbReference>
<keyword evidence="2 8" id="KW-0820">tRNA-binding</keyword>
<comment type="function">
    <text evidence="8">Hydrolyzes ribosome-free peptidyl-tRNAs (with 1 or more amino acids incorporated), which drop off the ribosome during protein synthesis, or as a result of ribosome stalling.</text>
</comment>
<proteinExistence type="inferred from homology"/>
<comment type="catalytic activity">
    <reaction evidence="6 8">
        <text>an N-acyl-L-alpha-aminoacyl-tRNA + H2O = an N-acyl-L-amino acid + a tRNA + H(+)</text>
        <dbReference type="Rhea" id="RHEA:54448"/>
        <dbReference type="Rhea" id="RHEA-COMP:10123"/>
        <dbReference type="Rhea" id="RHEA-COMP:13883"/>
        <dbReference type="ChEBI" id="CHEBI:15377"/>
        <dbReference type="ChEBI" id="CHEBI:15378"/>
        <dbReference type="ChEBI" id="CHEBI:59874"/>
        <dbReference type="ChEBI" id="CHEBI:78442"/>
        <dbReference type="ChEBI" id="CHEBI:138191"/>
        <dbReference type="EC" id="3.1.1.29"/>
    </reaction>
</comment>
<dbReference type="Pfam" id="PF01195">
    <property type="entry name" value="Pept_tRNA_hydro"/>
    <property type="match status" value="1"/>
</dbReference>
<evidence type="ECO:0000313" key="9">
    <source>
        <dbReference type="EMBL" id="BAG30066.1"/>
    </source>
</evidence>
<dbReference type="CDD" id="cd00462">
    <property type="entry name" value="PTH"/>
    <property type="match status" value="1"/>
</dbReference>
<feature type="binding site" evidence="8">
    <location>
        <position position="130"/>
    </location>
    <ligand>
        <name>tRNA</name>
        <dbReference type="ChEBI" id="CHEBI:17843"/>
    </ligand>
</feature>
<sequence length="208" mass="21966">MPGTAGHQEQEQDMTDRTLVVGLGNPGGRYAGTRHNIGAVVVAELAARAGARLSAHRARAAVAETRMRPGAPRLVLAQPLSYMNVSGGPVSALAKYYSLGLADLVVVHDDIDLPFGAVKLKRGGGEGGHNGLRDITKAMGGKDYVRVRVGVGRPPGRMDTADYVLKRFSGAEAKELPLLVSDAADAVEMLTEQDLTAAQQHFHPRNPA</sequence>
<evidence type="ECO:0000256" key="8">
    <source>
        <dbReference type="HAMAP-Rule" id="MF_00083"/>
    </source>
</evidence>
<feature type="binding site" evidence="8">
    <location>
        <position position="82"/>
    </location>
    <ligand>
        <name>tRNA</name>
        <dbReference type="ChEBI" id="CHEBI:17843"/>
    </ligand>
</feature>
<gene>
    <name evidence="8 9" type="primary">pth</name>
    <name evidence="9" type="ordered locus">KRH_17190</name>
</gene>
<evidence type="ECO:0000256" key="7">
    <source>
        <dbReference type="ARBA" id="ARBA00050038"/>
    </source>
</evidence>
<dbReference type="GO" id="GO:0072344">
    <property type="term" value="P:rescue of stalled ribosome"/>
    <property type="evidence" value="ECO:0007669"/>
    <property type="project" value="UniProtKB-UniRule"/>
</dbReference>
<dbReference type="EMBL" id="AP009152">
    <property type="protein sequence ID" value="BAG30066.1"/>
    <property type="molecule type" value="Genomic_DNA"/>
</dbReference>
<dbReference type="PROSITE" id="PS01196">
    <property type="entry name" value="PEPT_TRNA_HYDROL_2"/>
    <property type="match status" value="1"/>
</dbReference>
<dbReference type="SUPFAM" id="SSF53178">
    <property type="entry name" value="Peptidyl-tRNA hydrolase-like"/>
    <property type="match status" value="1"/>
</dbReference>
<evidence type="ECO:0000256" key="4">
    <source>
        <dbReference type="ARBA" id="ARBA00022884"/>
    </source>
</evidence>
<evidence type="ECO:0000256" key="5">
    <source>
        <dbReference type="ARBA" id="ARBA00038063"/>
    </source>
</evidence>
<dbReference type="NCBIfam" id="TIGR00447">
    <property type="entry name" value="pth"/>
    <property type="match status" value="1"/>
</dbReference>
<keyword evidence="4 8" id="KW-0694">RNA-binding</keyword>
<evidence type="ECO:0000256" key="3">
    <source>
        <dbReference type="ARBA" id="ARBA00022801"/>
    </source>
</evidence>
<dbReference type="Gene3D" id="3.40.50.1470">
    <property type="entry name" value="Peptidyl-tRNA hydrolase"/>
    <property type="match status" value="1"/>
</dbReference>
<evidence type="ECO:0000256" key="1">
    <source>
        <dbReference type="ARBA" id="ARBA00013260"/>
    </source>
</evidence>
<evidence type="ECO:0000256" key="2">
    <source>
        <dbReference type="ARBA" id="ARBA00022555"/>
    </source>
</evidence>
<comment type="subunit">
    <text evidence="8">Monomer.</text>
</comment>
<comment type="subcellular location">
    <subcellularLocation>
        <location evidence="8">Cytoplasm</location>
    </subcellularLocation>
</comment>
<feature type="site" description="Stabilizes the basic form of H active site to accept a proton" evidence="8">
    <location>
        <position position="109"/>
    </location>
</feature>
<keyword evidence="8" id="KW-0963">Cytoplasm</keyword>
<dbReference type="Proteomes" id="UP000008838">
    <property type="component" value="Chromosome"/>
</dbReference>
<dbReference type="GO" id="GO:0004045">
    <property type="term" value="F:peptidyl-tRNA hydrolase activity"/>
    <property type="evidence" value="ECO:0007669"/>
    <property type="project" value="UniProtKB-UniRule"/>
</dbReference>
<evidence type="ECO:0000256" key="6">
    <source>
        <dbReference type="ARBA" id="ARBA00048707"/>
    </source>
</evidence>
<keyword evidence="10" id="KW-1185">Reference proteome</keyword>
<organism evidence="9 10">
    <name type="scientific">Kocuria rhizophila (strain ATCC 9341 / DSM 348 / NBRC 103217 / DC2201)</name>
    <dbReference type="NCBI Taxonomy" id="378753"/>
    <lineage>
        <taxon>Bacteria</taxon>
        <taxon>Bacillati</taxon>
        <taxon>Actinomycetota</taxon>
        <taxon>Actinomycetes</taxon>
        <taxon>Micrococcales</taxon>
        <taxon>Micrococcaceae</taxon>
        <taxon>Kocuria</taxon>
    </lineage>
</organism>
<name>B2GLJ2_KOCRD</name>
<feature type="binding site" evidence="8">
    <location>
        <position position="30"/>
    </location>
    <ligand>
        <name>tRNA</name>
        <dbReference type="ChEBI" id="CHEBI:17843"/>
    </ligand>
</feature>
<dbReference type="InterPro" id="IPR036416">
    <property type="entry name" value="Pept_tRNA_hydro_sf"/>
</dbReference>
<feature type="active site" description="Proton acceptor" evidence="8">
    <location>
        <position position="35"/>
    </location>
</feature>
<dbReference type="GO" id="GO:0006515">
    <property type="term" value="P:protein quality control for misfolded or incompletely synthesized proteins"/>
    <property type="evidence" value="ECO:0007669"/>
    <property type="project" value="UniProtKB-UniRule"/>
</dbReference>
<keyword evidence="3 8" id="KW-0378">Hydrolase</keyword>
<dbReference type="GO" id="GO:0000049">
    <property type="term" value="F:tRNA binding"/>
    <property type="evidence" value="ECO:0007669"/>
    <property type="project" value="UniProtKB-UniRule"/>
</dbReference>
<dbReference type="HAMAP" id="MF_00083">
    <property type="entry name" value="Pept_tRNA_hydro_bact"/>
    <property type="match status" value="1"/>
</dbReference>
<dbReference type="HOGENOM" id="CLU_062456_2_2_11"/>
<dbReference type="EC" id="3.1.1.29" evidence="1 8"/>